<dbReference type="GO" id="GO:0005778">
    <property type="term" value="C:peroxisomal membrane"/>
    <property type="evidence" value="ECO:0007669"/>
    <property type="project" value="TreeGrafter"/>
</dbReference>
<evidence type="ECO:0000313" key="7">
    <source>
        <dbReference type="EMBL" id="KAJ9145271.1"/>
    </source>
</evidence>
<dbReference type="AlphaFoldDB" id="A0AA38RNZ0"/>
<protein>
    <submittedName>
        <fullName evidence="7">Mpv17/PMP22 family protein</fullName>
    </submittedName>
</protein>
<dbReference type="PANTHER" id="PTHR11266:SF80">
    <property type="entry name" value="PEROXISOMAL MEMBRANE PROTEIN 2"/>
    <property type="match status" value="1"/>
</dbReference>
<dbReference type="Proteomes" id="UP001174691">
    <property type="component" value="Unassembled WGS sequence"/>
</dbReference>
<dbReference type="EMBL" id="JANBVN010000090">
    <property type="protein sequence ID" value="KAJ9145271.1"/>
    <property type="molecule type" value="Genomic_DNA"/>
</dbReference>
<feature type="transmembrane region" description="Helical" evidence="6">
    <location>
        <begin position="6"/>
        <end position="24"/>
    </location>
</feature>
<feature type="transmembrane region" description="Helical" evidence="6">
    <location>
        <begin position="204"/>
        <end position="223"/>
    </location>
</feature>
<keyword evidence="5 6" id="KW-0472">Membrane</keyword>
<feature type="transmembrane region" description="Helical" evidence="6">
    <location>
        <begin position="36"/>
        <end position="54"/>
    </location>
</feature>
<reference evidence="7" key="1">
    <citation type="submission" date="2022-07" db="EMBL/GenBank/DDBJ databases">
        <title>Fungi with potential for degradation of polypropylene.</title>
        <authorList>
            <person name="Gostincar C."/>
        </authorList>
    </citation>
    <scope>NUCLEOTIDE SEQUENCE</scope>
    <source>
        <strain evidence="7">EXF-13287</strain>
    </source>
</reference>
<evidence type="ECO:0000256" key="1">
    <source>
        <dbReference type="ARBA" id="ARBA00004141"/>
    </source>
</evidence>
<sequence>MDIPPIIRVTLQASIIGAVSNILAQFITAQQNNTPLIINWVPVFQFFLFALFSTPPNFLWQEFMEQTFPSTHPAPTNDAIAAAAANDEKALDTSPALVEPKLNIRNTVIKTLLDQTVGAAVNTAMYSMFMHPIQAAMAHHAPGHGFLTSRKGSGRVVDYGAVDWRRAVAASRAEFWPLVKASWAFWPFVSVLNFAVIKDVPTRSLVGNLAGVAWGVYMSLFAAQ</sequence>
<name>A0AA38RNZ0_9PEZI</name>
<gene>
    <name evidence="7" type="ORF">NKR19_g6101</name>
</gene>
<comment type="subcellular location">
    <subcellularLocation>
        <location evidence="1">Membrane</location>
        <topology evidence="1">Multi-pass membrane protein</topology>
    </subcellularLocation>
</comment>
<keyword evidence="3 6" id="KW-0812">Transmembrane</keyword>
<evidence type="ECO:0000256" key="2">
    <source>
        <dbReference type="ARBA" id="ARBA00006824"/>
    </source>
</evidence>
<evidence type="ECO:0000256" key="5">
    <source>
        <dbReference type="ARBA" id="ARBA00023136"/>
    </source>
</evidence>
<evidence type="ECO:0000256" key="4">
    <source>
        <dbReference type="ARBA" id="ARBA00022989"/>
    </source>
</evidence>
<keyword evidence="4 6" id="KW-1133">Transmembrane helix</keyword>
<evidence type="ECO:0000256" key="3">
    <source>
        <dbReference type="ARBA" id="ARBA00022692"/>
    </source>
</evidence>
<feature type="transmembrane region" description="Helical" evidence="6">
    <location>
        <begin position="175"/>
        <end position="197"/>
    </location>
</feature>
<proteinExistence type="inferred from homology"/>
<comment type="caution">
    <text evidence="7">The sequence shown here is derived from an EMBL/GenBank/DDBJ whole genome shotgun (WGS) entry which is preliminary data.</text>
</comment>
<dbReference type="Pfam" id="PF04117">
    <property type="entry name" value="Mpv17_PMP22"/>
    <property type="match status" value="1"/>
</dbReference>
<keyword evidence="8" id="KW-1185">Reference proteome</keyword>
<dbReference type="PANTHER" id="PTHR11266">
    <property type="entry name" value="PEROXISOMAL MEMBRANE PROTEIN 2, PXMP2 MPV17"/>
    <property type="match status" value="1"/>
</dbReference>
<evidence type="ECO:0000256" key="6">
    <source>
        <dbReference type="RuleBase" id="RU363053"/>
    </source>
</evidence>
<organism evidence="7 8">
    <name type="scientific">Coniochaeta hoffmannii</name>
    <dbReference type="NCBI Taxonomy" id="91930"/>
    <lineage>
        <taxon>Eukaryota</taxon>
        <taxon>Fungi</taxon>
        <taxon>Dikarya</taxon>
        <taxon>Ascomycota</taxon>
        <taxon>Pezizomycotina</taxon>
        <taxon>Sordariomycetes</taxon>
        <taxon>Sordariomycetidae</taxon>
        <taxon>Coniochaetales</taxon>
        <taxon>Coniochaetaceae</taxon>
        <taxon>Coniochaeta</taxon>
    </lineage>
</organism>
<evidence type="ECO:0000313" key="8">
    <source>
        <dbReference type="Proteomes" id="UP001174691"/>
    </source>
</evidence>
<comment type="similarity">
    <text evidence="2 6">Belongs to the peroxisomal membrane protein PXMP2/4 family.</text>
</comment>
<accession>A0AA38RNZ0</accession>
<dbReference type="InterPro" id="IPR007248">
    <property type="entry name" value="Mpv17_PMP22"/>
</dbReference>